<evidence type="ECO:0000256" key="1">
    <source>
        <dbReference type="ARBA" id="ARBA00009437"/>
    </source>
</evidence>
<dbReference type="Proteomes" id="UP001500902">
    <property type="component" value="Unassembled WGS sequence"/>
</dbReference>
<feature type="domain" description="HTH lysR-type" evidence="5">
    <location>
        <begin position="19"/>
        <end position="76"/>
    </location>
</feature>
<keyword evidence="4" id="KW-0804">Transcription</keyword>
<proteinExistence type="inferred from homology"/>
<protein>
    <submittedName>
        <fullName evidence="6">LysR family transcriptional regulator</fullName>
    </submittedName>
</protein>
<dbReference type="EMBL" id="BAAAZP010000140">
    <property type="protein sequence ID" value="GAA3693909.1"/>
    <property type="molecule type" value="Genomic_DNA"/>
</dbReference>
<gene>
    <name evidence="6" type="ORF">GCM10022224_069280</name>
</gene>
<evidence type="ECO:0000256" key="2">
    <source>
        <dbReference type="ARBA" id="ARBA00023015"/>
    </source>
</evidence>
<dbReference type="PANTHER" id="PTHR30346">
    <property type="entry name" value="TRANSCRIPTIONAL DUAL REGULATOR HCAR-RELATED"/>
    <property type="match status" value="1"/>
</dbReference>
<dbReference type="InterPro" id="IPR036388">
    <property type="entry name" value="WH-like_DNA-bd_sf"/>
</dbReference>
<accession>A0ABP7CNW2</accession>
<dbReference type="Gene3D" id="1.10.10.10">
    <property type="entry name" value="Winged helix-like DNA-binding domain superfamily/Winged helix DNA-binding domain"/>
    <property type="match status" value="1"/>
</dbReference>
<evidence type="ECO:0000313" key="7">
    <source>
        <dbReference type="Proteomes" id="UP001500902"/>
    </source>
</evidence>
<comment type="similarity">
    <text evidence="1">Belongs to the LysR transcriptional regulatory family.</text>
</comment>
<dbReference type="Gene3D" id="3.40.190.10">
    <property type="entry name" value="Periplasmic binding protein-like II"/>
    <property type="match status" value="2"/>
</dbReference>
<reference evidence="7" key="1">
    <citation type="journal article" date="2019" name="Int. J. Syst. Evol. Microbiol.">
        <title>The Global Catalogue of Microorganisms (GCM) 10K type strain sequencing project: providing services to taxonomists for standard genome sequencing and annotation.</title>
        <authorList>
            <consortium name="The Broad Institute Genomics Platform"/>
            <consortium name="The Broad Institute Genome Sequencing Center for Infectious Disease"/>
            <person name="Wu L."/>
            <person name="Ma J."/>
        </authorList>
    </citation>
    <scope>NUCLEOTIDE SEQUENCE [LARGE SCALE GENOMIC DNA]</scope>
    <source>
        <strain evidence="7">JCM 16904</strain>
    </source>
</reference>
<dbReference type="PRINTS" id="PR00039">
    <property type="entry name" value="HTHLYSR"/>
</dbReference>
<keyword evidence="7" id="KW-1185">Reference proteome</keyword>
<dbReference type="SUPFAM" id="SSF53850">
    <property type="entry name" value="Periplasmic binding protein-like II"/>
    <property type="match status" value="1"/>
</dbReference>
<dbReference type="Pfam" id="PF00126">
    <property type="entry name" value="HTH_1"/>
    <property type="match status" value="1"/>
</dbReference>
<dbReference type="InterPro" id="IPR036390">
    <property type="entry name" value="WH_DNA-bd_sf"/>
</dbReference>
<sequence>MSNNRHAATAQPSDVTADLDLGAVRAFVAVTEDRYFSEAAARLGISQQAVSKRVAKLESDLGLRLFFRTRNGADLTSDGRAFLHYARALVGLGDQALEALRGRRRSLRVDVLDTRLVAVDLVRAFHQGATDADVEVVTSNGLRSALGTLSGGSVDAAFARVRGALDEDLRHVPAYLEPVHLLVGRDHPLAGLAQVELERLSGATIWMPGNAPGSEWRDYYRLLGAAFDLRIDDSGPDFGWEWFVSEVGSGGRIGFVGERCRVPWHPRTVQIPVVAPVPVYPCSLLCHRQNHHPVLARLVQFIADGFRPYDPRLQWLPEPDRAAFLTPAA</sequence>
<evidence type="ECO:0000259" key="5">
    <source>
        <dbReference type="PROSITE" id="PS50931"/>
    </source>
</evidence>
<dbReference type="PANTHER" id="PTHR30346:SF0">
    <property type="entry name" value="HCA OPERON TRANSCRIPTIONAL ACTIVATOR HCAR"/>
    <property type="match status" value="1"/>
</dbReference>
<dbReference type="InterPro" id="IPR005119">
    <property type="entry name" value="LysR_subst-bd"/>
</dbReference>
<evidence type="ECO:0000256" key="3">
    <source>
        <dbReference type="ARBA" id="ARBA00023125"/>
    </source>
</evidence>
<evidence type="ECO:0000313" key="6">
    <source>
        <dbReference type="EMBL" id="GAA3693909.1"/>
    </source>
</evidence>
<dbReference type="SUPFAM" id="SSF46785">
    <property type="entry name" value="Winged helix' DNA-binding domain"/>
    <property type="match status" value="1"/>
</dbReference>
<evidence type="ECO:0000256" key="4">
    <source>
        <dbReference type="ARBA" id="ARBA00023163"/>
    </source>
</evidence>
<name>A0ABP7CNW2_9ACTN</name>
<keyword evidence="3" id="KW-0238">DNA-binding</keyword>
<dbReference type="InterPro" id="IPR000847">
    <property type="entry name" value="LysR_HTH_N"/>
</dbReference>
<keyword evidence="2" id="KW-0805">Transcription regulation</keyword>
<comment type="caution">
    <text evidence="6">The sequence shown here is derived from an EMBL/GenBank/DDBJ whole genome shotgun (WGS) entry which is preliminary data.</text>
</comment>
<dbReference type="Pfam" id="PF03466">
    <property type="entry name" value="LysR_substrate"/>
    <property type="match status" value="1"/>
</dbReference>
<dbReference type="PROSITE" id="PS50931">
    <property type="entry name" value="HTH_LYSR"/>
    <property type="match status" value="1"/>
</dbReference>
<organism evidence="6 7">
    <name type="scientific">Nonomuraea antimicrobica</name>
    <dbReference type="NCBI Taxonomy" id="561173"/>
    <lineage>
        <taxon>Bacteria</taxon>
        <taxon>Bacillati</taxon>
        <taxon>Actinomycetota</taxon>
        <taxon>Actinomycetes</taxon>
        <taxon>Streptosporangiales</taxon>
        <taxon>Streptosporangiaceae</taxon>
        <taxon>Nonomuraea</taxon>
    </lineage>
</organism>